<keyword evidence="11" id="KW-1185">Reference proteome</keyword>
<evidence type="ECO:0000256" key="4">
    <source>
        <dbReference type="ARBA" id="ARBA00022723"/>
    </source>
</evidence>
<comment type="subcellular location">
    <subcellularLocation>
        <location evidence="2">Cell envelope</location>
    </subcellularLocation>
</comment>
<dbReference type="Proteomes" id="UP000636004">
    <property type="component" value="Unassembled WGS sequence"/>
</dbReference>
<feature type="domain" description="M23ase beta-sheet core" evidence="8">
    <location>
        <begin position="290"/>
        <end position="384"/>
    </location>
</feature>
<dbReference type="SUPFAM" id="SSF51261">
    <property type="entry name" value="Duplicated hybrid motif"/>
    <property type="match status" value="1"/>
</dbReference>
<dbReference type="InterPro" id="IPR050570">
    <property type="entry name" value="Cell_wall_metabolism_enzyme"/>
</dbReference>
<name>A0A918R3R9_9FLAO</name>
<reference evidence="10" key="1">
    <citation type="journal article" date="2014" name="Int. J. Syst. Evol. Microbiol.">
        <title>Complete genome sequence of Corynebacterium casei LMG S-19264T (=DSM 44701T), isolated from a smear-ripened cheese.</title>
        <authorList>
            <consortium name="US DOE Joint Genome Institute (JGI-PGF)"/>
            <person name="Walter F."/>
            <person name="Albersmeier A."/>
            <person name="Kalinowski J."/>
            <person name="Ruckert C."/>
        </authorList>
    </citation>
    <scope>NUCLEOTIDE SEQUENCE</scope>
    <source>
        <strain evidence="10">KCTC 12710</strain>
    </source>
</reference>
<keyword evidence="6" id="KW-0862">Zinc</keyword>
<keyword evidence="3" id="KW-0645">Protease</keyword>
<evidence type="ECO:0000256" key="1">
    <source>
        <dbReference type="ARBA" id="ARBA00001947"/>
    </source>
</evidence>
<dbReference type="Pfam" id="PF01551">
    <property type="entry name" value="Peptidase_M23"/>
    <property type="match status" value="1"/>
</dbReference>
<evidence type="ECO:0000259" key="8">
    <source>
        <dbReference type="Pfam" id="PF01551"/>
    </source>
</evidence>
<dbReference type="PROSITE" id="PS51257">
    <property type="entry name" value="PROKAR_LIPOPROTEIN"/>
    <property type="match status" value="1"/>
</dbReference>
<dbReference type="EMBL" id="BMWZ01000005">
    <property type="protein sequence ID" value="GGZ84725.1"/>
    <property type="molecule type" value="Genomic_DNA"/>
</dbReference>
<evidence type="ECO:0000256" key="7">
    <source>
        <dbReference type="ARBA" id="ARBA00023049"/>
    </source>
</evidence>
<dbReference type="GO" id="GO:0004222">
    <property type="term" value="F:metalloendopeptidase activity"/>
    <property type="evidence" value="ECO:0007669"/>
    <property type="project" value="TreeGrafter"/>
</dbReference>
<evidence type="ECO:0000256" key="2">
    <source>
        <dbReference type="ARBA" id="ARBA00004196"/>
    </source>
</evidence>
<dbReference type="RefSeq" id="WP_189360997.1">
    <property type="nucleotide sequence ID" value="NZ_BMWZ01000005.1"/>
</dbReference>
<dbReference type="PANTHER" id="PTHR21666">
    <property type="entry name" value="PEPTIDASE-RELATED"/>
    <property type="match status" value="1"/>
</dbReference>
<dbReference type="AlphaFoldDB" id="A0A918R3R9"/>
<organism evidence="10 11">
    <name type="scientific">Algibacter mikhailovii</name>
    <dbReference type="NCBI Taxonomy" id="425498"/>
    <lineage>
        <taxon>Bacteria</taxon>
        <taxon>Pseudomonadati</taxon>
        <taxon>Bacteroidota</taxon>
        <taxon>Flavobacteriia</taxon>
        <taxon>Flavobacteriales</taxon>
        <taxon>Flavobacteriaceae</taxon>
        <taxon>Algibacter</taxon>
    </lineage>
</organism>
<evidence type="ECO:0000313" key="11">
    <source>
        <dbReference type="Proteomes" id="UP000636004"/>
    </source>
</evidence>
<dbReference type="PANTHER" id="PTHR21666:SF288">
    <property type="entry name" value="CELL DIVISION PROTEIN YTFB"/>
    <property type="match status" value="1"/>
</dbReference>
<protein>
    <submittedName>
        <fullName evidence="10">Peptidase M23</fullName>
    </submittedName>
</protein>
<dbReference type="Pfam" id="PF19425">
    <property type="entry name" value="Csd3_N2"/>
    <property type="match status" value="1"/>
</dbReference>
<evidence type="ECO:0000256" key="6">
    <source>
        <dbReference type="ARBA" id="ARBA00022833"/>
    </source>
</evidence>
<feature type="domain" description="Csd3-like second N-terminal" evidence="9">
    <location>
        <begin position="152"/>
        <end position="276"/>
    </location>
</feature>
<reference evidence="10" key="2">
    <citation type="submission" date="2020-09" db="EMBL/GenBank/DDBJ databases">
        <authorList>
            <person name="Sun Q."/>
            <person name="Kim S."/>
        </authorList>
    </citation>
    <scope>NUCLEOTIDE SEQUENCE</scope>
    <source>
        <strain evidence="10">KCTC 12710</strain>
    </source>
</reference>
<dbReference type="GO" id="GO:0006508">
    <property type="term" value="P:proteolysis"/>
    <property type="evidence" value="ECO:0007669"/>
    <property type="project" value="UniProtKB-KW"/>
</dbReference>
<gene>
    <name evidence="10" type="ORF">GCM10007028_23410</name>
</gene>
<proteinExistence type="predicted"/>
<evidence type="ECO:0000256" key="3">
    <source>
        <dbReference type="ARBA" id="ARBA00022670"/>
    </source>
</evidence>
<dbReference type="CDD" id="cd12797">
    <property type="entry name" value="M23_peptidase"/>
    <property type="match status" value="1"/>
</dbReference>
<dbReference type="GO" id="GO:0030313">
    <property type="term" value="C:cell envelope"/>
    <property type="evidence" value="ECO:0007669"/>
    <property type="project" value="UniProtKB-SubCell"/>
</dbReference>
<comment type="cofactor">
    <cofactor evidence="1">
        <name>Zn(2+)</name>
        <dbReference type="ChEBI" id="CHEBI:29105"/>
    </cofactor>
</comment>
<keyword evidence="4" id="KW-0479">Metal-binding</keyword>
<dbReference type="Gene3D" id="2.70.70.10">
    <property type="entry name" value="Glucose Permease (Domain IIA)"/>
    <property type="match status" value="1"/>
</dbReference>
<accession>A0A918R3R9</accession>
<keyword evidence="5" id="KW-0378">Hydrolase</keyword>
<sequence>MDRARNSSVGNKYIVLIVLAVLFAACKKDLKEEVIVVEEVEVELPPENIEFGFNLNDYVVKRDTIKRGDSFGVILERNKVGYPKIFHIAEKAKDTFDIRRLQVGKPYTLLCSKDSLELPQSFIYQPNLEEFVVINFKDSIHAYKSKKPITYVEKIATGVINSSISLTLEEKGLSPRLAYKLADEIYAWTIDFRRLQKGDRFKVIYTDKYIDDSIYAGVHDIKAAYFEHNKEPFYAFEFMTDSVKEIKDYFNDEAKNLRRAFLKAPVKFSRISSRYNLKRRIAVYGYKVRAHKGTDFAAPIGTPIMATANGTVTKSERRGGNGNYVKIRHNATYETQYLHMRKRNVKVGQFVKQGDVIGWVGMTGNTGGPHVCYRFWVNGRQVDPFRQKLPEAKPISDSLKTEYLYFIQPIKQQLDDINFLEDVFEDQNQPEHLIKQNNNPISYND</sequence>
<comment type="caution">
    <text evidence="10">The sequence shown here is derived from an EMBL/GenBank/DDBJ whole genome shotgun (WGS) entry which is preliminary data.</text>
</comment>
<dbReference type="InterPro" id="IPR016047">
    <property type="entry name" value="M23ase_b-sheet_dom"/>
</dbReference>
<evidence type="ECO:0000259" key="9">
    <source>
        <dbReference type="Pfam" id="PF19425"/>
    </source>
</evidence>
<dbReference type="InterPro" id="IPR011055">
    <property type="entry name" value="Dup_hybrid_motif"/>
</dbReference>
<dbReference type="InterPro" id="IPR045834">
    <property type="entry name" value="Csd3_N2"/>
</dbReference>
<evidence type="ECO:0000256" key="5">
    <source>
        <dbReference type="ARBA" id="ARBA00022801"/>
    </source>
</evidence>
<keyword evidence="7" id="KW-0482">Metalloprotease</keyword>
<evidence type="ECO:0000313" key="10">
    <source>
        <dbReference type="EMBL" id="GGZ84725.1"/>
    </source>
</evidence>
<dbReference type="Gene3D" id="3.10.450.350">
    <property type="match status" value="1"/>
</dbReference>
<dbReference type="GO" id="GO:0046872">
    <property type="term" value="F:metal ion binding"/>
    <property type="evidence" value="ECO:0007669"/>
    <property type="project" value="UniProtKB-KW"/>
</dbReference>